<proteinExistence type="predicted"/>
<feature type="region of interest" description="Disordered" evidence="1">
    <location>
        <begin position="67"/>
        <end position="100"/>
    </location>
</feature>
<gene>
    <name evidence="2" type="ORF">OCTVUL_1B002497</name>
</gene>
<evidence type="ECO:0000313" key="3">
    <source>
        <dbReference type="Proteomes" id="UP001162480"/>
    </source>
</evidence>
<organism evidence="2 3">
    <name type="scientific">Octopus vulgaris</name>
    <name type="common">Common octopus</name>
    <dbReference type="NCBI Taxonomy" id="6645"/>
    <lineage>
        <taxon>Eukaryota</taxon>
        <taxon>Metazoa</taxon>
        <taxon>Spiralia</taxon>
        <taxon>Lophotrochozoa</taxon>
        <taxon>Mollusca</taxon>
        <taxon>Cephalopoda</taxon>
        <taxon>Coleoidea</taxon>
        <taxon>Octopodiformes</taxon>
        <taxon>Octopoda</taxon>
        <taxon>Incirrata</taxon>
        <taxon>Octopodidae</taxon>
        <taxon>Octopus</taxon>
    </lineage>
</organism>
<feature type="compositionally biased region" description="Acidic residues" evidence="1">
    <location>
        <begin position="68"/>
        <end position="100"/>
    </location>
</feature>
<dbReference type="Proteomes" id="UP001162480">
    <property type="component" value="Chromosome 11"/>
</dbReference>
<dbReference type="AlphaFoldDB" id="A0AA36FA32"/>
<sequence length="100" mass="11416">MSAMTLMTDCYDDNDINAKTDVNYDSYNINSYDVLHKDDKNRTGNRMKVDDSDVTWDGDDRYGTWYGDDSDDTWDGNDIDDALDSDDIDDTLDSDDNDNA</sequence>
<accession>A0AA36FA32</accession>
<evidence type="ECO:0000313" key="2">
    <source>
        <dbReference type="EMBL" id="CAI9729784.1"/>
    </source>
</evidence>
<protein>
    <submittedName>
        <fullName evidence="2">Uncharacterized protein</fullName>
    </submittedName>
</protein>
<reference evidence="2" key="1">
    <citation type="submission" date="2023-08" db="EMBL/GenBank/DDBJ databases">
        <authorList>
            <person name="Alioto T."/>
            <person name="Alioto T."/>
            <person name="Gomez Garrido J."/>
        </authorList>
    </citation>
    <scope>NUCLEOTIDE SEQUENCE</scope>
</reference>
<dbReference type="EMBL" id="OX597824">
    <property type="protein sequence ID" value="CAI9729784.1"/>
    <property type="molecule type" value="Genomic_DNA"/>
</dbReference>
<evidence type="ECO:0000256" key="1">
    <source>
        <dbReference type="SAM" id="MobiDB-lite"/>
    </source>
</evidence>
<keyword evidence="3" id="KW-1185">Reference proteome</keyword>
<name>A0AA36FA32_OCTVU</name>